<dbReference type="OrthoDB" id="7056452at2"/>
<feature type="region of interest" description="Disordered" evidence="1">
    <location>
        <begin position="256"/>
        <end position="275"/>
    </location>
</feature>
<dbReference type="AlphaFoldDB" id="A0A0A0EX62"/>
<feature type="domain" description="DUF4097" evidence="3">
    <location>
        <begin position="48"/>
        <end position="297"/>
    </location>
</feature>
<proteinExistence type="predicted"/>
<evidence type="ECO:0000259" key="3">
    <source>
        <dbReference type="Pfam" id="PF13349"/>
    </source>
</evidence>
<gene>
    <name evidence="4" type="ORF">N800_06780</name>
</gene>
<dbReference type="Proteomes" id="UP000029998">
    <property type="component" value="Unassembled WGS sequence"/>
</dbReference>
<dbReference type="eggNOG" id="COG3595">
    <property type="taxonomic scope" value="Bacteria"/>
</dbReference>
<organism evidence="4 5">
    <name type="scientific">Lysobacter daejeonensis GH1-9</name>
    <dbReference type="NCBI Taxonomy" id="1385517"/>
    <lineage>
        <taxon>Bacteria</taxon>
        <taxon>Pseudomonadati</taxon>
        <taxon>Pseudomonadota</taxon>
        <taxon>Gammaproteobacteria</taxon>
        <taxon>Lysobacterales</taxon>
        <taxon>Lysobacteraceae</taxon>
        <taxon>Aerolutibacter</taxon>
    </lineage>
</organism>
<accession>A0A0A0EX62</accession>
<dbReference type="InterPro" id="IPR025164">
    <property type="entry name" value="Toastrack_DUF4097"/>
</dbReference>
<name>A0A0A0EX62_9GAMM</name>
<evidence type="ECO:0000256" key="1">
    <source>
        <dbReference type="SAM" id="MobiDB-lite"/>
    </source>
</evidence>
<evidence type="ECO:0000256" key="2">
    <source>
        <dbReference type="SAM" id="SignalP"/>
    </source>
</evidence>
<feature type="chain" id="PRO_5001969419" description="DUF4097 domain-containing protein" evidence="2">
    <location>
        <begin position="22"/>
        <end position="300"/>
    </location>
</feature>
<comment type="caution">
    <text evidence="4">The sequence shown here is derived from an EMBL/GenBank/DDBJ whole genome shotgun (WGS) entry which is preliminary data.</text>
</comment>
<keyword evidence="2" id="KW-0732">Signal</keyword>
<dbReference type="Pfam" id="PF13349">
    <property type="entry name" value="DUF4097"/>
    <property type="match status" value="1"/>
</dbReference>
<keyword evidence="5" id="KW-1185">Reference proteome</keyword>
<protein>
    <recommendedName>
        <fullName evidence="3">DUF4097 domain-containing protein</fullName>
    </recommendedName>
</protein>
<dbReference type="STRING" id="1385517.N800_06780"/>
<reference evidence="4 5" key="1">
    <citation type="submission" date="2013-08" db="EMBL/GenBank/DDBJ databases">
        <title>Genome sequencing of Lysobacter.</title>
        <authorList>
            <person name="Zhang S."/>
            <person name="Wang G."/>
        </authorList>
    </citation>
    <scope>NUCLEOTIDE SEQUENCE [LARGE SCALE GENOMIC DNA]</scope>
    <source>
        <strain evidence="4 5">GH1-9</strain>
    </source>
</reference>
<sequence>MSRLALTTLALAVSLTLPALAATPINETRPLSPTGEVEIENLKGRIDVRVWDRPEVKIEGSLGDGVERLAIEGNRNRLAVRVKYPKRYGMSGDRSEPTTLRLTVPRRASLDIDAVSADVDVQGTAAAKLSVDAVSGDVIVVGAPQKAGINTVSGNQHLTINSNDASVDTVSGDVNLRGRFAGEVEFNSVSGDIAITNNRENPVRKLSGSSVSGDLIVNTALARGGEIAMDTVSGEVKLSLPRDLSATVTGESFSGDLRATGAQVQRPKHGPGASFTQRYGAGEGRINVESFSGDATVIVE</sequence>
<dbReference type="EMBL" id="AVPU01000011">
    <property type="protein sequence ID" value="KGM54678.1"/>
    <property type="molecule type" value="Genomic_DNA"/>
</dbReference>
<feature type="signal peptide" evidence="2">
    <location>
        <begin position="1"/>
        <end position="21"/>
    </location>
</feature>
<evidence type="ECO:0000313" key="5">
    <source>
        <dbReference type="Proteomes" id="UP000029998"/>
    </source>
</evidence>
<evidence type="ECO:0000313" key="4">
    <source>
        <dbReference type="EMBL" id="KGM54678.1"/>
    </source>
</evidence>
<dbReference type="RefSeq" id="WP_036136810.1">
    <property type="nucleotide sequence ID" value="NZ_AVPU01000011.1"/>
</dbReference>